<sequence length="43" mass="4628">MKSKDDVGELNTKSASRPTIIAFTGAVLGTLIVPYITILWGFC</sequence>
<dbReference type="EMBL" id="LVVM01005456">
    <property type="protein sequence ID" value="OJA10479.1"/>
    <property type="molecule type" value="Genomic_DNA"/>
</dbReference>
<keyword evidence="1" id="KW-1133">Transmembrane helix</keyword>
<evidence type="ECO:0000313" key="3">
    <source>
        <dbReference type="Proteomes" id="UP000183567"/>
    </source>
</evidence>
<dbReference type="AlphaFoldDB" id="A0A1J8PPP5"/>
<organism evidence="2 3">
    <name type="scientific">Rhizopogon vesiculosus</name>
    <dbReference type="NCBI Taxonomy" id="180088"/>
    <lineage>
        <taxon>Eukaryota</taxon>
        <taxon>Fungi</taxon>
        <taxon>Dikarya</taxon>
        <taxon>Basidiomycota</taxon>
        <taxon>Agaricomycotina</taxon>
        <taxon>Agaricomycetes</taxon>
        <taxon>Agaricomycetidae</taxon>
        <taxon>Boletales</taxon>
        <taxon>Suillineae</taxon>
        <taxon>Rhizopogonaceae</taxon>
        <taxon>Rhizopogon</taxon>
    </lineage>
</organism>
<feature type="transmembrane region" description="Helical" evidence="1">
    <location>
        <begin position="20"/>
        <end position="42"/>
    </location>
</feature>
<evidence type="ECO:0000256" key="1">
    <source>
        <dbReference type="SAM" id="Phobius"/>
    </source>
</evidence>
<name>A0A1J8PPP5_9AGAM</name>
<keyword evidence="1" id="KW-0472">Membrane</keyword>
<proteinExistence type="predicted"/>
<keyword evidence="1" id="KW-0812">Transmembrane</keyword>
<keyword evidence="3" id="KW-1185">Reference proteome</keyword>
<evidence type="ECO:0000313" key="2">
    <source>
        <dbReference type="EMBL" id="OJA10479.1"/>
    </source>
</evidence>
<comment type="caution">
    <text evidence="2">The sequence shown here is derived from an EMBL/GenBank/DDBJ whole genome shotgun (WGS) entry which is preliminary data.</text>
</comment>
<protein>
    <submittedName>
        <fullName evidence="2">Uncharacterized protein</fullName>
    </submittedName>
</protein>
<dbReference type="Proteomes" id="UP000183567">
    <property type="component" value="Unassembled WGS sequence"/>
</dbReference>
<reference evidence="2 3" key="1">
    <citation type="submission" date="2016-03" db="EMBL/GenBank/DDBJ databases">
        <title>Comparative genomics of the ectomycorrhizal sister species Rhizopogon vinicolor and Rhizopogon vesiculosus (Basidiomycota: Boletales) reveals a divergence of the mating type B locus.</title>
        <authorList>
            <person name="Mujic A.B."/>
            <person name="Kuo A."/>
            <person name="Tritt A."/>
            <person name="Lipzen A."/>
            <person name="Chen C."/>
            <person name="Johnson J."/>
            <person name="Sharma A."/>
            <person name="Barry K."/>
            <person name="Grigoriev I.V."/>
            <person name="Spatafora J.W."/>
        </authorList>
    </citation>
    <scope>NUCLEOTIDE SEQUENCE [LARGE SCALE GENOMIC DNA]</scope>
    <source>
        <strain evidence="2 3">AM-OR11-056</strain>
    </source>
</reference>
<gene>
    <name evidence="2" type="ORF">AZE42_11632</name>
</gene>
<accession>A0A1J8PPP5</accession>